<organism evidence="2">
    <name type="scientific">Lygus hesperus</name>
    <name type="common">Western plant bug</name>
    <dbReference type="NCBI Taxonomy" id="30085"/>
    <lineage>
        <taxon>Eukaryota</taxon>
        <taxon>Metazoa</taxon>
        <taxon>Ecdysozoa</taxon>
        <taxon>Arthropoda</taxon>
        <taxon>Hexapoda</taxon>
        <taxon>Insecta</taxon>
        <taxon>Pterygota</taxon>
        <taxon>Neoptera</taxon>
        <taxon>Paraneoptera</taxon>
        <taxon>Hemiptera</taxon>
        <taxon>Heteroptera</taxon>
        <taxon>Panheteroptera</taxon>
        <taxon>Cimicomorpha</taxon>
        <taxon>Miridae</taxon>
        <taxon>Mirini</taxon>
        <taxon>Lygus</taxon>
    </lineage>
</organism>
<feature type="region of interest" description="Disordered" evidence="1">
    <location>
        <begin position="45"/>
        <end position="71"/>
    </location>
</feature>
<proteinExistence type="predicted"/>
<feature type="compositionally biased region" description="Polar residues" evidence="1">
    <location>
        <begin position="7"/>
        <end position="19"/>
    </location>
</feature>
<sequence>MGGKYLSHNNPWNATNTRRITTKKDKKKCNVNSATNTVTDLMTNKVAHNGNNNRDQEATETGKQNERTSSYTVNRKNCNHRKEYIHESQRAGQYDGHSHTMKSSIIQDD</sequence>
<evidence type="ECO:0000256" key="1">
    <source>
        <dbReference type="SAM" id="MobiDB-lite"/>
    </source>
</evidence>
<evidence type="ECO:0000313" key="2">
    <source>
        <dbReference type="EMBL" id="JAQ03458.1"/>
    </source>
</evidence>
<dbReference type="AlphaFoldDB" id="A0A146L4X5"/>
<feature type="region of interest" description="Disordered" evidence="1">
    <location>
        <begin position="86"/>
        <end position="109"/>
    </location>
</feature>
<gene>
    <name evidence="2" type="ORF">g.97439</name>
</gene>
<feature type="region of interest" description="Disordered" evidence="1">
    <location>
        <begin position="1"/>
        <end position="29"/>
    </location>
</feature>
<protein>
    <submittedName>
        <fullName evidence="2">Uncharacterized protein</fullName>
    </submittedName>
</protein>
<dbReference type="EMBL" id="GDHC01015171">
    <property type="protein sequence ID" value="JAQ03458.1"/>
    <property type="molecule type" value="Transcribed_RNA"/>
</dbReference>
<feature type="compositionally biased region" description="Basic residues" evidence="1">
    <location>
        <begin position="20"/>
        <end position="29"/>
    </location>
</feature>
<name>A0A146L4X5_LYGHE</name>
<feature type="compositionally biased region" description="Polar residues" evidence="1">
    <location>
        <begin position="49"/>
        <end position="71"/>
    </location>
</feature>
<accession>A0A146L4X5</accession>
<reference evidence="2" key="1">
    <citation type="journal article" date="2016" name="Gigascience">
        <title>De novo construction of an expanded transcriptome assembly for the western tarnished plant bug, Lygus hesperus.</title>
        <authorList>
            <person name="Tassone E.E."/>
            <person name="Geib S.M."/>
            <person name="Hall B."/>
            <person name="Fabrick J.A."/>
            <person name="Brent C.S."/>
            <person name="Hull J.J."/>
        </authorList>
    </citation>
    <scope>NUCLEOTIDE SEQUENCE</scope>
</reference>